<accession>A0A176QDR3</accession>
<feature type="compositionally biased region" description="Basic and acidic residues" evidence="1">
    <location>
        <begin position="168"/>
        <end position="181"/>
    </location>
</feature>
<keyword evidence="3" id="KW-1185">Reference proteome</keyword>
<name>A0A176QDR3_9MICO</name>
<dbReference type="RefSeq" id="WP_068273593.1">
    <property type="nucleotide sequence ID" value="NZ_LQZG01000002.1"/>
</dbReference>
<evidence type="ECO:0000313" key="2">
    <source>
        <dbReference type="EMBL" id="OAB87826.1"/>
    </source>
</evidence>
<dbReference type="Proteomes" id="UP000076976">
    <property type="component" value="Unassembled WGS sequence"/>
</dbReference>
<evidence type="ECO:0000313" key="3">
    <source>
        <dbReference type="Proteomes" id="UP000076976"/>
    </source>
</evidence>
<protein>
    <submittedName>
        <fullName evidence="2">Uncharacterized protein</fullName>
    </submittedName>
</protein>
<sequence length="314" mass="32675">MGEARSGARVRATRLSARAWGVVLDAGRRADVPSEAWAELAARGMAKGDRLAPTWQQVAAALGTAPTVEVLARHGALRHQTRITLLGRVAVMATRRIHAGDEGVTGEPLVLVQVVPPDEVVPALLPHLPPVADLRADDGAMGRSPVVVPLVDLGLDEPGPRGPWLTTEELRTDPTRESVRPARAEAEGVAAALDDVPEDHDLDEGEVVGLLSAVPGLDPRLVALAASAETEVTVTVAPGRPRPTSGEDVLALLGGLALRHWVVTEHGLVCVRADRGGFDVLGVAPGDLVRAIRCLVAGDLPDPLDVADAFGGSA</sequence>
<evidence type="ECO:0000256" key="1">
    <source>
        <dbReference type="SAM" id="MobiDB-lite"/>
    </source>
</evidence>
<feature type="region of interest" description="Disordered" evidence="1">
    <location>
        <begin position="159"/>
        <end position="181"/>
    </location>
</feature>
<gene>
    <name evidence="2" type="ORF">AWH69_07265</name>
</gene>
<dbReference type="EMBL" id="LQZG01000002">
    <property type="protein sequence ID" value="OAB87826.1"/>
    <property type="molecule type" value="Genomic_DNA"/>
</dbReference>
<organism evidence="2 3">
    <name type="scientific">Janibacter melonis</name>
    <dbReference type="NCBI Taxonomy" id="262209"/>
    <lineage>
        <taxon>Bacteria</taxon>
        <taxon>Bacillati</taxon>
        <taxon>Actinomycetota</taxon>
        <taxon>Actinomycetes</taxon>
        <taxon>Micrococcales</taxon>
        <taxon>Intrasporangiaceae</taxon>
        <taxon>Janibacter</taxon>
    </lineage>
</organism>
<proteinExistence type="predicted"/>
<dbReference type="AlphaFoldDB" id="A0A176QDR3"/>
<comment type="caution">
    <text evidence="2">The sequence shown here is derived from an EMBL/GenBank/DDBJ whole genome shotgun (WGS) entry which is preliminary data.</text>
</comment>
<dbReference type="STRING" id="262209.AWH69_07265"/>
<reference evidence="2 3" key="1">
    <citation type="submission" date="2016-01" db="EMBL/GenBank/DDBJ databases">
        <title>Janibacter melonis strain CD11_4 genome sequencing and assembly.</title>
        <authorList>
            <person name="Nair G.R."/>
            <person name="Kaur G."/>
            <person name="Chander A.M."/>
            <person name="Mayilraj S."/>
        </authorList>
    </citation>
    <scope>NUCLEOTIDE SEQUENCE [LARGE SCALE GENOMIC DNA]</scope>
    <source>
        <strain evidence="2 3">CD11-4</strain>
    </source>
</reference>